<dbReference type="InterPro" id="IPR055188">
    <property type="entry name" value="Choice_anch_I"/>
</dbReference>
<name>A0A0N7F1N7_KARBR</name>
<accession>A0A0N7F1N7</accession>
<dbReference type="AlphaFoldDB" id="A0A0N7F1N7"/>
<proteinExistence type="predicted"/>
<organism evidence="3">
    <name type="scientific">Karenia brevis</name>
    <name type="common">Red tide dinoflagellate</name>
    <name type="synonym">Gymnodinium breve</name>
    <dbReference type="NCBI Taxonomy" id="156230"/>
    <lineage>
        <taxon>Eukaryota</taxon>
        <taxon>Sar</taxon>
        <taxon>Alveolata</taxon>
        <taxon>Dinophyceae</taxon>
        <taxon>Gymnodiniales</taxon>
        <taxon>Kareniaceae</taxon>
        <taxon>Karenia</taxon>
    </lineage>
</organism>
<feature type="chain" id="PRO_5006011669" evidence="1">
    <location>
        <begin position="21"/>
        <end position="686"/>
    </location>
</feature>
<evidence type="ECO:0000313" key="3">
    <source>
        <dbReference type="EMBL" id="ALG03264.1"/>
    </source>
</evidence>
<evidence type="ECO:0000259" key="2">
    <source>
        <dbReference type="Pfam" id="PF22494"/>
    </source>
</evidence>
<dbReference type="GO" id="GO:0004035">
    <property type="term" value="F:alkaline phosphatase activity"/>
    <property type="evidence" value="ECO:0007669"/>
    <property type="project" value="UniProtKB-EC"/>
</dbReference>
<protein>
    <submittedName>
        <fullName evidence="3">Alkaline phosphatase</fullName>
        <ecNumber evidence="3">3.1.3.1</ecNumber>
    </submittedName>
</protein>
<evidence type="ECO:0000256" key="1">
    <source>
        <dbReference type="SAM" id="SignalP"/>
    </source>
</evidence>
<dbReference type="EMBL" id="KT274032">
    <property type="protein sequence ID" value="ALG03264.1"/>
    <property type="molecule type" value="Genomic_DNA"/>
</dbReference>
<keyword evidence="1" id="KW-0732">Signal</keyword>
<keyword evidence="3" id="KW-0378">Hydrolase</keyword>
<dbReference type="Pfam" id="PF22494">
    <property type="entry name" value="choice_anch_I"/>
    <property type="match status" value="1"/>
</dbReference>
<dbReference type="EC" id="3.1.3.1" evidence="3"/>
<dbReference type="InterPro" id="IPR052956">
    <property type="entry name" value="Mesenchyme-surface_protein"/>
</dbReference>
<dbReference type="InterPro" id="IPR011044">
    <property type="entry name" value="Quino_amine_DH_bsu"/>
</dbReference>
<dbReference type="PANTHER" id="PTHR46928:SF1">
    <property type="entry name" value="MESENCHYME-SPECIFIC CELL SURFACE GLYCOPROTEIN"/>
    <property type="match status" value="1"/>
</dbReference>
<reference evidence="3" key="1">
    <citation type="journal article" date="2015" name="Front. Microbiol.">
        <title>Rapidly diverging evolution of an atypical alkaline phosphatase (PhoA(aty)) in marine phytoplankton: insights from dinoflagellate alkaline phosphatases.</title>
        <authorList>
            <person name="Lin X."/>
            <person name="Wang L."/>
            <person name="Shi X."/>
            <person name="Lin S."/>
        </authorList>
    </citation>
    <scope>NUCLEOTIDE SEQUENCE</scope>
    <source>
        <strain evidence="3">CCMP2229</strain>
    </source>
</reference>
<dbReference type="PANTHER" id="PTHR46928">
    <property type="entry name" value="MESENCHYME-SPECIFIC CELL SURFACE GLYCOPROTEIN"/>
    <property type="match status" value="1"/>
</dbReference>
<feature type="signal peptide" evidence="1">
    <location>
        <begin position="1"/>
        <end position="20"/>
    </location>
</feature>
<feature type="domain" description="Choice-of-anchor I" evidence="2">
    <location>
        <begin position="55"/>
        <end position="472"/>
    </location>
</feature>
<sequence length="686" mass="73062">MANFSSAALALLFITAPCAGIQPVSYRTFDGFASDADAAPLSMTLVSRFYVPYNLNASSLAFGMGAAEQISYDPIEKYVYAVSEQGVVNVVDYNNPASPVLEPTLGIDLTSVDEVGGLTDVEVCGQWLFVSMAAATKTDPGFVRIYKKALRAKSDSNKSAPVLAKSVTVGPLPDMIKPNHECTKVAVANEAEGVYSQELLDPPGSVSIIHIDTGAVTPVSFESIATSDDELISRGVHLPLPLKAMEYFDLHSNQFKDKLDFASARANYKPVSQLEPEYVLWSPDDSKIYVNLQENSALVEINANTGIANNISAYPLKDWSASGASEGIDTVNDDQCLLKHKPGFASMRMPDSIAVVSVDGKTYILTADEGDDKEYGKFESKQKFKDVIDSSTSFGSDFEEFSADAATLSEAYSNFGGTKMRITIGSTAVNYTNPEKPVFKKAVGFGGRGISIFNADTKEEVWNSGSAFEKSQCAAYPWAHNGVQDEEFASLTGTLYKSASTSAKTKEAIEEINDPDQDGCSDGGNGKPGACPLGKTVDARSLKDGAGPESIVAGVACGRLLAVTATEKQGTAFVYDISTISSPKLLFVHHLSPASETKNPGVAYGDHTLGDIDPESAVFLESHNSPTGNAGIMFGGAWSGTVSFYEFEDASGNKCQHRSYVDFGTSGAFCFFDIMSALVIMLAAAI</sequence>
<dbReference type="SUPFAM" id="SSF50969">
    <property type="entry name" value="YVTN repeat-like/Quinoprotein amine dehydrogenase"/>
    <property type="match status" value="1"/>
</dbReference>